<evidence type="ECO:0000313" key="1">
    <source>
        <dbReference type="EMBL" id="EMS34647.1"/>
    </source>
</evidence>
<gene>
    <name evidence="1" type="ORF">C943_03334</name>
</gene>
<organism evidence="1 2">
    <name type="scientific">Mariniradius saccharolyticus AK6</name>
    <dbReference type="NCBI Taxonomy" id="1239962"/>
    <lineage>
        <taxon>Bacteria</taxon>
        <taxon>Pseudomonadati</taxon>
        <taxon>Bacteroidota</taxon>
        <taxon>Cytophagia</taxon>
        <taxon>Cytophagales</taxon>
        <taxon>Cyclobacteriaceae</taxon>
        <taxon>Mariniradius</taxon>
    </lineage>
</organism>
<dbReference type="Proteomes" id="UP000010953">
    <property type="component" value="Unassembled WGS sequence"/>
</dbReference>
<dbReference type="EMBL" id="AMZY02000005">
    <property type="protein sequence ID" value="EMS34647.1"/>
    <property type="molecule type" value="Genomic_DNA"/>
</dbReference>
<reference evidence="1" key="1">
    <citation type="submission" date="2013-01" db="EMBL/GenBank/DDBJ databases">
        <title>Genome assembly of Mariniradius saccharolyticus AK6.</title>
        <authorList>
            <person name="Vaidya B."/>
            <person name="Khatri I."/>
            <person name="Tanuku N.R.S."/>
            <person name="Subramanian S."/>
            <person name="Pinnaka A."/>
        </authorList>
    </citation>
    <scope>NUCLEOTIDE SEQUENCE [LARGE SCALE GENOMIC DNA]</scope>
    <source>
        <strain evidence="1">AK6</strain>
    </source>
</reference>
<name>M7Y1N0_9BACT</name>
<evidence type="ECO:0000313" key="2">
    <source>
        <dbReference type="Proteomes" id="UP000010953"/>
    </source>
</evidence>
<sequence>MQFYFSKNRVAANPENHEQGITNKWKFRKNHVAMLFSESMHKNTKRGLWAPS</sequence>
<dbReference type="InParanoid" id="M7Y1N0"/>
<accession>M7Y1N0</accession>
<dbReference type="STRING" id="1239962.C943_03334"/>
<comment type="caution">
    <text evidence="1">The sequence shown here is derived from an EMBL/GenBank/DDBJ whole genome shotgun (WGS) entry which is preliminary data.</text>
</comment>
<protein>
    <submittedName>
        <fullName evidence="1">Uncharacterized protein</fullName>
    </submittedName>
</protein>
<dbReference type="AlphaFoldDB" id="M7Y1N0"/>
<proteinExistence type="predicted"/>
<keyword evidence="2" id="KW-1185">Reference proteome</keyword>